<keyword evidence="2" id="KW-0540">Nuclease</keyword>
<dbReference type="GO" id="GO:0004519">
    <property type="term" value="F:endonuclease activity"/>
    <property type="evidence" value="ECO:0007669"/>
    <property type="project" value="UniProtKB-KW"/>
</dbReference>
<organism evidence="2">
    <name type="scientific">Streptomyces sp. JL1001</name>
    <dbReference type="NCBI Taxonomy" id="3078227"/>
    <lineage>
        <taxon>Bacteria</taxon>
        <taxon>Bacillati</taxon>
        <taxon>Actinomycetota</taxon>
        <taxon>Actinomycetes</taxon>
        <taxon>Kitasatosporales</taxon>
        <taxon>Streptomycetaceae</taxon>
        <taxon>Streptomyces</taxon>
    </lineage>
</organism>
<gene>
    <name evidence="2" type="ORF">R1Y80_33805</name>
</gene>
<dbReference type="EMBL" id="CP136798">
    <property type="protein sequence ID" value="XCN18318.1"/>
    <property type="molecule type" value="Genomic_DNA"/>
</dbReference>
<proteinExistence type="predicted"/>
<name>A0AAU8KR30_9ACTN</name>
<dbReference type="InterPro" id="IPR034139">
    <property type="entry name" value="TOPRIM_OLD"/>
</dbReference>
<accession>A0AAU8KR30</accession>
<reference evidence="2" key="1">
    <citation type="submission" date="2023-10" db="EMBL/GenBank/DDBJ databases">
        <title>Complete genome sequence of Streptomyces sp. JL1001.</title>
        <authorList>
            <person name="Jiang L."/>
        </authorList>
    </citation>
    <scope>NUCLEOTIDE SEQUENCE</scope>
    <source>
        <strain evidence="2">JL1001</strain>
    </source>
</reference>
<dbReference type="Pfam" id="PF20469">
    <property type="entry name" value="OLD-like_TOPRIM"/>
    <property type="match status" value="1"/>
</dbReference>
<dbReference type="AlphaFoldDB" id="A0AAU8KR30"/>
<keyword evidence="2" id="KW-0255">Endonuclease</keyword>
<sequence length="221" mass="23763">MDTATRLRQTVISWAADDSDTPAPAEAGAARDLAAGLGLRTVVLVEGVSDRAAVEALAERQGRTLTAEGVVVVPLGGATSITRFLRLLGPDGLDVRPAGLCDAAEQRFFLQGLERTGFGAGLAPDDLETLGFFTCHADLEDELIRALGTDGVQQVIDDQGDLRTLRLFQKQPAQRERPVEAQLRRFMGTIGGRKEHYARALTEALDLTRLPRPLDGLLAHV</sequence>
<protein>
    <submittedName>
        <fullName evidence="2">ATP-dependent endonuclease</fullName>
    </submittedName>
</protein>
<evidence type="ECO:0000313" key="2">
    <source>
        <dbReference type="EMBL" id="XCN18318.1"/>
    </source>
</evidence>
<feature type="domain" description="OLD protein-like TOPRIM" evidence="1">
    <location>
        <begin position="40"/>
        <end position="102"/>
    </location>
</feature>
<dbReference type="CDD" id="cd01026">
    <property type="entry name" value="TOPRIM_OLD"/>
    <property type="match status" value="1"/>
</dbReference>
<keyword evidence="2" id="KW-0378">Hydrolase</keyword>
<dbReference type="RefSeq" id="WP_354598677.1">
    <property type="nucleotide sequence ID" value="NZ_CP136798.1"/>
</dbReference>
<evidence type="ECO:0000259" key="1">
    <source>
        <dbReference type="Pfam" id="PF20469"/>
    </source>
</evidence>